<protein>
    <submittedName>
        <fullName evidence="4">Two-component system response regulator</fullName>
    </submittedName>
</protein>
<dbReference type="InterPro" id="IPR050595">
    <property type="entry name" value="Bact_response_regulator"/>
</dbReference>
<evidence type="ECO:0000256" key="1">
    <source>
        <dbReference type="ARBA" id="ARBA00022553"/>
    </source>
</evidence>
<dbReference type="SMART" id="SM00448">
    <property type="entry name" value="REC"/>
    <property type="match status" value="1"/>
</dbReference>
<reference evidence="5" key="1">
    <citation type="submission" date="2017-09" db="EMBL/GenBank/DDBJ databases">
        <title>Depth-based differentiation of microbial function through sediment-hosted aquifers and enrichment of novel symbionts in the deep terrestrial subsurface.</title>
        <authorList>
            <person name="Probst A.J."/>
            <person name="Ladd B."/>
            <person name="Jarett J.K."/>
            <person name="Geller-Mcgrath D.E."/>
            <person name="Sieber C.M.K."/>
            <person name="Emerson J.B."/>
            <person name="Anantharaman K."/>
            <person name="Thomas B.C."/>
            <person name="Malmstrom R."/>
            <person name="Stieglmeier M."/>
            <person name="Klingl A."/>
            <person name="Woyke T."/>
            <person name="Ryan C.M."/>
            <person name="Banfield J.F."/>
        </authorList>
    </citation>
    <scope>NUCLEOTIDE SEQUENCE [LARGE SCALE GENOMIC DNA]</scope>
</reference>
<gene>
    <name evidence="4" type="ORF">COY96_00790</name>
</gene>
<dbReference type="InterPro" id="IPR011006">
    <property type="entry name" value="CheY-like_superfamily"/>
</dbReference>
<evidence type="ECO:0000256" key="2">
    <source>
        <dbReference type="PROSITE-ProRule" id="PRU00169"/>
    </source>
</evidence>
<dbReference type="InterPro" id="IPR001789">
    <property type="entry name" value="Sig_transdc_resp-reg_receiver"/>
</dbReference>
<feature type="domain" description="Response regulatory" evidence="3">
    <location>
        <begin position="3"/>
        <end position="119"/>
    </location>
</feature>
<dbReference type="PANTHER" id="PTHR44591:SF3">
    <property type="entry name" value="RESPONSE REGULATORY DOMAIN-CONTAINING PROTEIN"/>
    <property type="match status" value="1"/>
</dbReference>
<name>A0A2M7Q837_9BACT</name>
<organism evidence="4 5">
    <name type="scientific">Candidatus Wolfebacteria bacterium CG_4_10_14_0_8_um_filter_37_11</name>
    <dbReference type="NCBI Taxonomy" id="1975062"/>
    <lineage>
        <taxon>Bacteria</taxon>
        <taxon>Candidatus Wolfeibacteriota</taxon>
    </lineage>
</organism>
<evidence type="ECO:0000313" key="5">
    <source>
        <dbReference type="Proteomes" id="UP000230363"/>
    </source>
</evidence>
<dbReference type="GO" id="GO:0000160">
    <property type="term" value="P:phosphorelay signal transduction system"/>
    <property type="evidence" value="ECO:0007669"/>
    <property type="project" value="InterPro"/>
</dbReference>
<dbReference type="EMBL" id="PFKZ01000030">
    <property type="protein sequence ID" value="PIY59621.1"/>
    <property type="molecule type" value="Genomic_DNA"/>
</dbReference>
<keyword evidence="1 2" id="KW-0597">Phosphoprotein</keyword>
<feature type="modified residue" description="4-aspartylphosphate" evidence="2">
    <location>
        <position position="52"/>
    </location>
</feature>
<dbReference type="Pfam" id="PF00072">
    <property type="entry name" value="Response_reg"/>
    <property type="match status" value="1"/>
</dbReference>
<dbReference type="PROSITE" id="PS50110">
    <property type="entry name" value="RESPONSE_REGULATORY"/>
    <property type="match status" value="1"/>
</dbReference>
<dbReference type="PANTHER" id="PTHR44591">
    <property type="entry name" value="STRESS RESPONSE REGULATOR PROTEIN 1"/>
    <property type="match status" value="1"/>
</dbReference>
<dbReference type="CDD" id="cd00156">
    <property type="entry name" value="REC"/>
    <property type="match status" value="1"/>
</dbReference>
<accession>A0A2M7Q837</accession>
<proteinExistence type="predicted"/>
<dbReference type="Proteomes" id="UP000230363">
    <property type="component" value="Unassembled WGS sequence"/>
</dbReference>
<evidence type="ECO:0000259" key="3">
    <source>
        <dbReference type="PROSITE" id="PS50110"/>
    </source>
</evidence>
<dbReference type="SUPFAM" id="SSF52172">
    <property type="entry name" value="CheY-like"/>
    <property type="match status" value="1"/>
</dbReference>
<dbReference type="AlphaFoldDB" id="A0A2M7Q837"/>
<sequence>MKKILVVEDEKPLSEAIKFKLERQGMTALISNSAEEAMDILKKESVDLIWLDLKLPKINGIEFLKIIRDNPDWKDKKVIIVSASGSDEMKERAKAMGILDYIVKNEMKLDDIIKNVANA</sequence>
<evidence type="ECO:0000313" key="4">
    <source>
        <dbReference type="EMBL" id="PIY59621.1"/>
    </source>
</evidence>
<comment type="caution">
    <text evidence="4">The sequence shown here is derived from an EMBL/GenBank/DDBJ whole genome shotgun (WGS) entry which is preliminary data.</text>
</comment>
<dbReference type="Gene3D" id="3.40.50.2300">
    <property type="match status" value="1"/>
</dbReference>